<evidence type="ECO:0008006" key="3">
    <source>
        <dbReference type="Google" id="ProtNLM"/>
    </source>
</evidence>
<gene>
    <name evidence="1" type="ORF">Ahy_A07g031714</name>
</gene>
<dbReference type="EMBL" id="SDMP01000007">
    <property type="protein sequence ID" value="RYR45945.1"/>
    <property type="molecule type" value="Genomic_DNA"/>
</dbReference>
<dbReference type="InterPro" id="IPR036691">
    <property type="entry name" value="Endo/exonu/phosph_ase_sf"/>
</dbReference>
<keyword evidence="2" id="KW-1185">Reference proteome</keyword>
<name>A0A445C4R7_ARAHY</name>
<organism evidence="1 2">
    <name type="scientific">Arachis hypogaea</name>
    <name type="common">Peanut</name>
    <dbReference type="NCBI Taxonomy" id="3818"/>
    <lineage>
        <taxon>Eukaryota</taxon>
        <taxon>Viridiplantae</taxon>
        <taxon>Streptophyta</taxon>
        <taxon>Embryophyta</taxon>
        <taxon>Tracheophyta</taxon>
        <taxon>Spermatophyta</taxon>
        <taxon>Magnoliopsida</taxon>
        <taxon>eudicotyledons</taxon>
        <taxon>Gunneridae</taxon>
        <taxon>Pentapetalae</taxon>
        <taxon>rosids</taxon>
        <taxon>fabids</taxon>
        <taxon>Fabales</taxon>
        <taxon>Fabaceae</taxon>
        <taxon>Papilionoideae</taxon>
        <taxon>50 kb inversion clade</taxon>
        <taxon>dalbergioids sensu lato</taxon>
        <taxon>Dalbergieae</taxon>
        <taxon>Pterocarpus clade</taxon>
        <taxon>Arachis</taxon>
    </lineage>
</organism>
<evidence type="ECO:0000313" key="2">
    <source>
        <dbReference type="Proteomes" id="UP000289738"/>
    </source>
</evidence>
<proteinExistence type="predicted"/>
<comment type="caution">
    <text evidence="1">The sequence shown here is derived from an EMBL/GenBank/DDBJ whole genome shotgun (WGS) entry which is preliminary data.</text>
</comment>
<dbReference type="SUPFAM" id="SSF56219">
    <property type="entry name" value="DNase I-like"/>
    <property type="match status" value="1"/>
</dbReference>
<dbReference type="Gene3D" id="3.60.10.10">
    <property type="entry name" value="Endonuclease/exonuclease/phosphatase"/>
    <property type="match status" value="1"/>
</dbReference>
<evidence type="ECO:0000313" key="1">
    <source>
        <dbReference type="EMBL" id="RYR45945.1"/>
    </source>
</evidence>
<dbReference type="AlphaFoldDB" id="A0A445C4R7"/>
<reference evidence="1 2" key="1">
    <citation type="submission" date="2019-01" db="EMBL/GenBank/DDBJ databases">
        <title>Sequencing of cultivated peanut Arachis hypogaea provides insights into genome evolution and oil improvement.</title>
        <authorList>
            <person name="Chen X."/>
        </authorList>
    </citation>
    <scope>NUCLEOTIDE SEQUENCE [LARGE SCALE GENOMIC DNA]</scope>
    <source>
        <strain evidence="2">cv. Fuhuasheng</strain>
        <tissue evidence="1">Leaves</tissue>
    </source>
</reference>
<protein>
    <recommendedName>
        <fullName evidence="3">Endonuclease/exonuclease/phosphatase domain-containing protein</fullName>
    </recommendedName>
</protein>
<sequence>MEVKNQNNKSWYLTAVYASPQEGIRRLLWENLKRIADNTTDAWMSIGDFNEIAEEGEKKGGAEIDQHTCRRFRERINNCKLVDLGYVGSKYTWKGGQREGMDRVFKRLDRGLANAEWRREFMNARVEVLPRVNSDHHPLLAILNPSIPENKDKPFRFEIMWKTHPNFNEFVTGAWQKERPLPAALEELATKLKGWNSEIFGNIFKRKRKIMSRLNGIQRAPSYGRNPWLENLEKRLSEELNTILDQEELFWMQKFRQLWIVEGDRNTRFYHTKTAIRRCKNKIIKLRNNEGCWCKSQEELQDMAIGFFKKLYKEEVRYNQKLVTSLTYPTLPEQHKDLFINPPTQEEIKKIPF</sequence>
<dbReference type="STRING" id="3818.A0A445C4R7"/>
<dbReference type="PANTHER" id="PTHR33710:SF77">
    <property type="entry name" value="DNASE I-LIKE SUPERFAMILY PROTEIN"/>
    <property type="match status" value="1"/>
</dbReference>
<dbReference type="Proteomes" id="UP000289738">
    <property type="component" value="Chromosome A07"/>
</dbReference>
<accession>A0A445C4R7</accession>
<dbReference type="PANTHER" id="PTHR33710">
    <property type="entry name" value="BNAC02G09200D PROTEIN"/>
    <property type="match status" value="1"/>
</dbReference>